<name>A0A8T0ITG4_CERPU</name>
<dbReference type="Pfam" id="PF16653">
    <property type="entry name" value="Sacchrp_dh_C"/>
    <property type="match status" value="1"/>
</dbReference>
<dbReference type="CDD" id="cd12144">
    <property type="entry name" value="SDH_N_domain"/>
    <property type="match status" value="1"/>
</dbReference>
<dbReference type="Gene3D" id="3.30.70.2690">
    <property type="entry name" value="LOR/SDH bifunctional enzyme, conserved domain"/>
    <property type="match status" value="1"/>
</dbReference>
<dbReference type="Pfam" id="PF01262">
    <property type="entry name" value="AlaDh_PNT_C"/>
    <property type="match status" value="1"/>
</dbReference>
<dbReference type="GO" id="GO:0005737">
    <property type="term" value="C:cytoplasm"/>
    <property type="evidence" value="ECO:0007669"/>
    <property type="project" value="TreeGrafter"/>
</dbReference>
<dbReference type="SUPFAM" id="SSF52283">
    <property type="entry name" value="Formate/glycerate dehydrogenase catalytic domain-like"/>
    <property type="match status" value="1"/>
</dbReference>
<dbReference type="InterPro" id="IPR051168">
    <property type="entry name" value="AASS"/>
</dbReference>
<dbReference type="FunFam" id="3.30.360.10:FF:000008">
    <property type="entry name" value="Alpha-aminoadipic semialdehyde synthase, mitochondrial"/>
    <property type="match status" value="1"/>
</dbReference>
<evidence type="ECO:0000256" key="4">
    <source>
        <dbReference type="ARBA" id="ARBA00023002"/>
    </source>
</evidence>
<dbReference type="InterPro" id="IPR007886">
    <property type="entry name" value="AlaDH/PNT_N"/>
</dbReference>
<comment type="pathway">
    <text evidence="2">Amino-acid degradation; L-lysine degradation via saccharopine pathway; glutaryl-CoA from L-lysine: step 2/6.</text>
</comment>
<evidence type="ECO:0000256" key="7">
    <source>
        <dbReference type="ARBA" id="ARBA00025744"/>
    </source>
</evidence>
<evidence type="ECO:0000256" key="2">
    <source>
        <dbReference type="ARBA" id="ARBA00004720"/>
    </source>
</evidence>
<reference evidence="10" key="1">
    <citation type="submission" date="2020-06" db="EMBL/GenBank/DDBJ databases">
        <title>WGS assembly of Ceratodon purpureus strain R40.</title>
        <authorList>
            <person name="Carey S.B."/>
            <person name="Jenkins J."/>
            <person name="Shu S."/>
            <person name="Lovell J.T."/>
            <person name="Sreedasyam A."/>
            <person name="Maumus F."/>
            <person name="Tiley G.P."/>
            <person name="Fernandez-Pozo N."/>
            <person name="Barry K."/>
            <person name="Chen C."/>
            <person name="Wang M."/>
            <person name="Lipzen A."/>
            <person name="Daum C."/>
            <person name="Saski C.A."/>
            <person name="Payton A.C."/>
            <person name="Mcbreen J.C."/>
            <person name="Conrad R.E."/>
            <person name="Kollar L.M."/>
            <person name="Olsson S."/>
            <person name="Huttunen S."/>
            <person name="Landis J.B."/>
            <person name="Wickett N.J."/>
            <person name="Johnson M.G."/>
            <person name="Rensing S.A."/>
            <person name="Grimwood J."/>
            <person name="Schmutz J."/>
            <person name="Mcdaniel S.F."/>
        </authorList>
    </citation>
    <scope>NUCLEOTIDE SEQUENCE</scope>
    <source>
        <strain evidence="10">R40</strain>
    </source>
</reference>
<dbReference type="Gene3D" id="3.40.50.720">
    <property type="entry name" value="NAD(P)-binding Rossmann-like Domain"/>
    <property type="match status" value="3"/>
</dbReference>
<dbReference type="SMART" id="SM01003">
    <property type="entry name" value="AlaDh_PNT_N"/>
    <property type="match status" value="1"/>
</dbReference>
<keyword evidence="11" id="KW-1185">Reference proteome</keyword>
<dbReference type="SUPFAM" id="SSF51735">
    <property type="entry name" value="NAD(P)-binding Rossmann-fold domains"/>
    <property type="match status" value="1"/>
</dbReference>
<dbReference type="Pfam" id="PF05222">
    <property type="entry name" value="AlaDh_PNT_N"/>
    <property type="match status" value="1"/>
</dbReference>
<dbReference type="Pfam" id="PF03435">
    <property type="entry name" value="Sacchrp_dh_NADP"/>
    <property type="match status" value="1"/>
</dbReference>
<sequence length="1057" mass="116264">MAEQGPPRRGNGIVGVLKEQTSKWERRAPLSPHHCAKLLKTGVKRILIQPCSKRIYRDAIYKDSGCEITNDLSECGLILGVKQPKPETLLPDRSYAFFSHTHKAQPENMPLLDKVLEKRISLFDYELIRDSNVRSVYFGQFAGYAGMIDGLRGLGEWLLSQGYSTPFLSIGSTYMYTSLSVAKQAVLAVGEELKSSGLPPEICPLVFVFTGTGNVSRGAQEILNLLPHEYLDPSRLHELTDRSPSKVPIKGINFKVFGCVVSAEHMVERKTPNSGPFDKHHYYEHPEEYSSIFAKTIAPHASVIVNCMYWEQRFPRLLTNKELLDLRSAGRSRLLVIADITCDKGGSIEFLKKYSSIQNPFFRYSPEDDSTQNDMEGDGILFMAVDCLPTELPRESTKHFGNALFPFLVNLANARKLEDTPAPLHDACIAHEGSLTEMYKYIQKLREATPVQTPRRQERQDININPLSTVVSLSGHLFDQHLINEALDVICSGGGRYRLATWELGQSDDETSRADLEVTAQSKEALSGIVDKLAKIAVQGSITRQGRMEGREDGFEMPQEEACSVRGGSQVLILGAGRMCEPAVKYLTTTGRQFRAKKDSPVGDGSIDERVSVVVASLYIEDAQKVVAGVPNTSAIQLDTSDVAKLEDCVSKANVVISLLPAHLHIPVATACIKFKRHLVTASYVSEAMQALDEKAKEAGVALLCEMGLDPGIDHLMAMKMIDSAHKRGGRVQSFVSYCGGLPAPEAANNPLGYKFSWNPAGAIKAGRNPAIYLQDGQKIEVPGEKLFAAALPVQLRSTPAFALERLPNRDSLIYGDLYGISEEASTIFRATLRYLGFSKIMDALGELGYFDIDPHPLLDSNTPPTYNTILDALLLQIFQNVEESEEKKVGSGDNNSLAHALVALDCCKNDSAAAESAATCIRWLGLDALEPVPKSCRSIFEVLCKRMEEKLTFGPDEKDMVLLHHELDIAIDGSRERHTATLLAFGETGDSSGLKRPESAMARTVGVPVAIAAELLLFGDVKTRGVFRPLTAEIYEPALEILNAMKLPLVEHVEVL</sequence>
<dbReference type="InterPro" id="IPR007545">
    <property type="entry name" value="LOR/SDH_bifunc_enz_cons_dom"/>
</dbReference>
<dbReference type="GO" id="GO:0004753">
    <property type="term" value="F:saccharopine dehydrogenase activity"/>
    <property type="evidence" value="ECO:0007669"/>
    <property type="project" value="TreeGrafter"/>
</dbReference>
<evidence type="ECO:0000259" key="9">
    <source>
        <dbReference type="SMART" id="SM01003"/>
    </source>
</evidence>
<comment type="similarity">
    <text evidence="7">In the C-terminal section; belongs to the saccharopine dehydrogenase family.</text>
</comment>
<comment type="caution">
    <text evidence="10">The sequence shown here is derived from an EMBL/GenBank/DDBJ whole genome shotgun (WGS) entry which is preliminary data.</text>
</comment>
<gene>
    <name evidence="10" type="ORF">KC19_2G062000</name>
</gene>
<dbReference type="PANTHER" id="PTHR11133">
    <property type="entry name" value="SACCHAROPINE DEHYDROGENASE"/>
    <property type="match status" value="1"/>
</dbReference>
<keyword evidence="5" id="KW-0520">NAD</keyword>
<dbReference type="CDD" id="cd12189">
    <property type="entry name" value="LKR_SDH_like"/>
    <property type="match status" value="1"/>
</dbReference>
<evidence type="ECO:0000256" key="3">
    <source>
        <dbReference type="ARBA" id="ARBA00022857"/>
    </source>
</evidence>
<keyword evidence="6" id="KW-0511">Multifunctional enzyme</keyword>
<dbReference type="Gene3D" id="1.10.1870.10">
    <property type="entry name" value="Domain 3, Saccharopine reductase"/>
    <property type="match status" value="1"/>
</dbReference>
<keyword evidence="4" id="KW-0560">Oxidoreductase</keyword>
<protein>
    <recommendedName>
        <fullName evidence="12">Saccharopine dehydrogenase (NAD(+), L-glutamate-forming)</fullName>
    </recommendedName>
</protein>
<dbReference type="SUPFAM" id="SSF55347">
    <property type="entry name" value="Glyceraldehyde-3-phosphate dehydrogenase-like, C-terminal domain"/>
    <property type="match status" value="1"/>
</dbReference>
<evidence type="ECO:0008006" key="12">
    <source>
        <dbReference type="Google" id="ProtNLM"/>
    </source>
</evidence>
<dbReference type="InterPro" id="IPR007698">
    <property type="entry name" value="AlaDH/PNT_NAD(H)-bd"/>
</dbReference>
<dbReference type="InterPro" id="IPR043009">
    <property type="entry name" value="LOR/SDH_bifunc_enz_cons_dom_sf"/>
</dbReference>
<dbReference type="Gene3D" id="3.30.360.10">
    <property type="entry name" value="Dihydrodipicolinate Reductase, domain 2"/>
    <property type="match status" value="1"/>
</dbReference>
<dbReference type="AlphaFoldDB" id="A0A8T0ITG4"/>
<evidence type="ECO:0000259" key="8">
    <source>
        <dbReference type="SMART" id="SM01002"/>
    </source>
</evidence>
<evidence type="ECO:0000313" key="10">
    <source>
        <dbReference type="EMBL" id="KAG0586076.1"/>
    </source>
</evidence>
<dbReference type="Pfam" id="PF04455">
    <property type="entry name" value="Saccharop_dh_N"/>
    <property type="match status" value="1"/>
</dbReference>
<proteinExistence type="inferred from homology"/>
<dbReference type="FunFam" id="3.40.50.720:FF:000284">
    <property type="entry name" value="Lysine-ketoglutarate reductase/saccharopine dehydrogenase1"/>
    <property type="match status" value="1"/>
</dbReference>
<dbReference type="Proteomes" id="UP000822688">
    <property type="component" value="Chromosome 2"/>
</dbReference>
<dbReference type="InterPro" id="IPR036291">
    <property type="entry name" value="NAD(P)-bd_dom_sf"/>
</dbReference>
<evidence type="ECO:0000256" key="5">
    <source>
        <dbReference type="ARBA" id="ARBA00023027"/>
    </source>
</evidence>
<organism evidence="10 11">
    <name type="scientific">Ceratodon purpureus</name>
    <name type="common">Fire moss</name>
    <name type="synonym">Dicranum purpureum</name>
    <dbReference type="NCBI Taxonomy" id="3225"/>
    <lineage>
        <taxon>Eukaryota</taxon>
        <taxon>Viridiplantae</taxon>
        <taxon>Streptophyta</taxon>
        <taxon>Embryophyta</taxon>
        <taxon>Bryophyta</taxon>
        <taxon>Bryophytina</taxon>
        <taxon>Bryopsida</taxon>
        <taxon>Dicranidae</taxon>
        <taxon>Pseudoditrichales</taxon>
        <taxon>Ditrichaceae</taxon>
        <taxon>Ceratodon</taxon>
    </lineage>
</organism>
<comment type="pathway">
    <text evidence="1">Amino-acid degradation; L-lysine degradation via saccharopine pathway; glutaryl-CoA from L-lysine: step 1/6.</text>
</comment>
<evidence type="ECO:0000256" key="1">
    <source>
        <dbReference type="ARBA" id="ARBA00004682"/>
    </source>
</evidence>
<evidence type="ECO:0000256" key="6">
    <source>
        <dbReference type="ARBA" id="ARBA00023268"/>
    </source>
</evidence>
<dbReference type="PANTHER" id="PTHR11133:SF22">
    <property type="entry name" value="ALPHA-AMINOADIPIC SEMIALDEHYDE SYNTHASE, MITOCHONDRIAL"/>
    <property type="match status" value="1"/>
</dbReference>
<dbReference type="InterPro" id="IPR005097">
    <property type="entry name" value="Sacchrp_dh_NADP-bd"/>
</dbReference>
<dbReference type="EMBL" id="CM026422">
    <property type="protein sequence ID" value="KAG0586076.1"/>
    <property type="molecule type" value="Genomic_DNA"/>
</dbReference>
<dbReference type="GO" id="GO:0019878">
    <property type="term" value="P:lysine biosynthetic process via aminoadipic acid"/>
    <property type="evidence" value="ECO:0007669"/>
    <property type="project" value="TreeGrafter"/>
</dbReference>
<dbReference type="InterPro" id="IPR032095">
    <property type="entry name" value="Sacchrp_dh-like_C"/>
</dbReference>
<feature type="domain" description="Alanine dehydrogenase/pyridine nucleotide transhydrogenase NAD(H)-binding" evidence="8">
    <location>
        <begin position="185"/>
        <end position="384"/>
    </location>
</feature>
<dbReference type="SMART" id="SM01002">
    <property type="entry name" value="AlaDh_PNT_C"/>
    <property type="match status" value="1"/>
</dbReference>
<keyword evidence="3" id="KW-0521">NADP</keyword>
<feature type="domain" description="Alanine dehydrogenase/pyridine nucleotide transhydrogenase N-terminal" evidence="9">
    <location>
        <begin position="15"/>
        <end position="145"/>
    </location>
</feature>
<accession>A0A8T0ITG4</accession>
<evidence type="ECO:0000313" key="11">
    <source>
        <dbReference type="Proteomes" id="UP000822688"/>
    </source>
</evidence>